<evidence type="ECO:0000256" key="9">
    <source>
        <dbReference type="ARBA" id="ARBA00022842"/>
    </source>
</evidence>
<dbReference type="CDD" id="cd04309">
    <property type="entry name" value="HAD_PSP_eu"/>
    <property type="match status" value="1"/>
</dbReference>
<dbReference type="InterPro" id="IPR036412">
    <property type="entry name" value="HAD-like_sf"/>
</dbReference>
<comment type="similarity">
    <text evidence="3">Belongs to the HAD-like hydrolase superfamily. SerB family.</text>
</comment>
<evidence type="ECO:0000313" key="13">
    <source>
        <dbReference type="EMBL" id="CAF0927516.1"/>
    </source>
</evidence>
<dbReference type="PANTHER" id="PTHR43344">
    <property type="entry name" value="PHOSPHOSERINE PHOSPHATASE"/>
    <property type="match status" value="1"/>
</dbReference>
<dbReference type="NCBIfam" id="TIGR00338">
    <property type="entry name" value="serB"/>
    <property type="match status" value="1"/>
</dbReference>
<dbReference type="InterPro" id="IPR004469">
    <property type="entry name" value="PSP"/>
</dbReference>
<keyword evidence="10" id="KW-0718">Serine biosynthesis</keyword>
<dbReference type="SUPFAM" id="SSF56784">
    <property type="entry name" value="HAD-like"/>
    <property type="match status" value="1"/>
</dbReference>
<dbReference type="EMBL" id="CAJNOC010002342">
    <property type="protein sequence ID" value="CAF0927516.1"/>
    <property type="molecule type" value="Genomic_DNA"/>
</dbReference>
<comment type="caution">
    <text evidence="13">The sequence shown here is derived from an EMBL/GenBank/DDBJ whole genome shotgun (WGS) entry which is preliminary data.</text>
</comment>
<evidence type="ECO:0000256" key="8">
    <source>
        <dbReference type="ARBA" id="ARBA00022801"/>
    </source>
</evidence>
<keyword evidence="7" id="KW-0479">Metal-binding</keyword>
<evidence type="ECO:0000256" key="5">
    <source>
        <dbReference type="ARBA" id="ARBA00015196"/>
    </source>
</evidence>
<dbReference type="InterPro" id="IPR023214">
    <property type="entry name" value="HAD_sf"/>
</dbReference>
<dbReference type="NCBIfam" id="TIGR01488">
    <property type="entry name" value="HAD-SF-IB"/>
    <property type="match status" value="1"/>
</dbReference>
<evidence type="ECO:0000256" key="6">
    <source>
        <dbReference type="ARBA" id="ARBA00022605"/>
    </source>
</evidence>
<evidence type="ECO:0000256" key="12">
    <source>
        <dbReference type="PIRSR" id="PIRSR604469-1"/>
    </source>
</evidence>
<dbReference type="Pfam" id="PF00702">
    <property type="entry name" value="Hydrolase"/>
    <property type="match status" value="1"/>
</dbReference>
<evidence type="ECO:0000256" key="1">
    <source>
        <dbReference type="ARBA" id="ARBA00001946"/>
    </source>
</evidence>
<dbReference type="OrthoDB" id="27226at2759"/>
<dbReference type="Proteomes" id="UP000663879">
    <property type="component" value="Unassembled WGS sequence"/>
</dbReference>
<evidence type="ECO:0000256" key="2">
    <source>
        <dbReference type="ARBA" id="ARBA00005135"/>
    </source>
</evidence>
<feature type="active site" description="Proton donor" evidence="12">
    <location>
        <position position="24"/>
    </location>
</feature>
<sequence length="225" mass="25431">MRLIDKSNIFELWKNADCVCFDVDSTVCRNEAIDDLADFVGLGNPVQQITKEAMGGNMSFKEALKKRLSIIRPSLNVIQQFNDIQQNQLTPYIKELIDLLHSKEVPVYLVSGGFRLIINPIANLLNIDRKNVYANTLKFDLNGEYLGFDECEMTSESGGKARVIENLKKLYNYDRVIMIGDGATDLESCPPADGFIGFGGNVVRELVKQNSQWFVYCFSELIEKI</sequence>
<protein>
    <recommendedName>
        <fullName evidence="5">Phosphoserine phosphatase</fullName>
        <ecNumber evidence="4">3.1.3.3</ecNumber>
    </recommendedName>
    <alternativeName>
        <fullName evidence="11">O-phosphoserine phosphohydrolase</fullName>
    </alternativeName>
</protein>
<evidence type="ECO:0000256" key="11">
    <source>
        <dbReference type="ARBA" id="ARBA00031693"/>
    </source>
</evidence>
<comment type="cofactor">
    <cofactor evidence="1">
        <name>Mg(2+)</name>
        <dbReference type="ChEBI" id="CHEBI:18420"/>
    </cofactor>
</comment>
<organism evidence="13 14">
    <name type="scientific">Brachionus calyciflorus</name>
    <dbReference type="NCBI Taxonomy" id="104777"/>
    <lineage>
        <taxon>Eukaryota</taxon>
        <taxon>Metazoa</taxon>
        <taxon>Spiralia</taxon>
        <taxon>Gnathifera</taxon>
        <taxon>Rotifera</taxon>
        <taxon>Eurotatoria</taxon>
        <taxon>Monogononta</taxon>
        <taxon>Pseudotrocha</taxon>
        <taxon>Ploima</taxon>
        <taxon>Brachionidae</taxon>
        <taxon>Brachionus</taxon>
    </lineage>
</organism>
<accession>A0A814BFC3</accession>
<keyword evidence="14" id="KW-1185">Reference proteome</keyword>
<reference evidence="13" key="1">
    <citation type="submission" date="2021-02" db="EMBL/GenBank/DDBJ databases">
        <authorList>
            <person name="Nowell W R."/>
        </authorList>
    </citation>
    <scope>NUCLEOTIDE SEQUENCE</scope>
    <source>
        <strain evidence="13">Ploen Becks lab</strain>
    </source>
</reference>
<dbReference type="Gene3D" id="1.10.150.210">
    <property type="entry name" value="Phosphoserine phosphatase, domain 2"/>
    <property type="match status" value="1"/>
</dbReference>
<gene>
    <name evidence="13" type="ORF">OXX778_LOCUS12723</name>
</gene>
<dbReference type="Gene3D" id="3.40.50.1000">
    <property type="entry name" value="HAD superfamily/HAD-like"/>
    <property type="match status" value="1"/>
</dbReference>
<feature type="active site" description="Proton donor" evidence="12">
    <location>
        <position position="22"/>
    </location>
</feature>
<keyword evidence="9" id="KW-0460">Magnesium</keyword>
<evidence type="ECO:0000313" key="14">
    <source>
        <dbReference type="Proteomes" id="UP000663879"/>
    </source>
</evidence>
<dbReference type="UniPathway" id="UPA00135">
    <property type="reaction ID" value="UER00198"/>
</dbReference>
<keyword evidence="8" id="KW-0378">Hydrolase</keyword>
<evidence type="ECO:0000256" key="4">
    <source>
        <dbReference type="ARBA" id="ARBA00012640"/>
    </source>
</evidence>
<comment type="pathway">
    <text evidence="2">Amino-acid biosynthesis; L-serine biosynthesis; L-serine from 3-phospho-D-glycerate: step 3/3.</text>
</comment>
<evidence type="ECO:0000256" key="7">
    <source>
        <dbReference type="ARBA" id="ARBA00022723"/>
    </source>
</evidence>
<dbReference type="AlphaFoldDB" id="A0A814BFC3"/>
<dbReference type="PANTHER" id="PTHR43344:SF2">
    <property type="entry name" value="PHOSPHOSERINE PHOSPHATASE"/>
    <property type="match status" value="1"/>
</dbReference>
<keyword evidence="6" id="KW-0028">Amino-acid biosynthesis</keyword>
<dbReference type="FunFam" id="3.40.50.1000:FF:000077">
    <property type="entry name" value="Phosphoserine phosphatase, chloroplastic"/>
    <property type="match status" value="1"/>
</dbReference>
<dbReference type="GO" id="GO:0005737">
    <property type="term" value="C:cytoplasm"/>
    <property type="evidence" value="ECO:0007669"/>
    <property type="project" value="TreeGrafter"/>
</dbReference>
<dbReference type="GO" id="GO:0000287">
    <property type="term" value="F:magnesium ion binding"/>
    <property type="evidence" value="ECO:0007669"/>
    <property type="project" value="TreeGrafter"/>
</dbReference>
<evidence type="ECO:0000256" key="10">
    <source>
        <dbReference type="ARBA" id="ARBA00023299"/>
    </source>
</evidence>
<dbReference type="EC" id="3.1.3.3" evidence="4"/>
<dbReference type="GO" id="GO:0036424">
    <property type="term" value="F:L-phosphoserine phosphatase activity"/>
    <property type="evidence" value="ECO:0007669"/>
    <property type="project" value="InterPro"/>
</dbReference>
<name>A0A814BFC3_9BILA</name>
<dbReference type="GO" id="GO:0006564">
    <property type="term" value="P:L-serine biosynthetic process"/>
    <property type="evidence" value="ECO:0007669"/>
    <property type="project" value="UniProtKB-KW"/>
</dbReference>
<proteinExistence type="inferred from homology"/>
<evidence type="ECO:0000256" key="3">
    <source>
        <dbReference type="ARBA" id="ARBA00009184"/>
    </source>
</evidence>
<dbReference type="InterPro" id="IPR050582">
    <property type="entry name" value="HAD-like_SerB"/>
</dbReference>